<organism evidence="3 4">
    <name type="scientific">Quisquiliibacterium transsilvanicum</name>
    <dbReference type="NCBI Taxonomy" id="1549638"/>
    <lineage>
        <taxon>Bacteria</taxon>
        <taxon>Pseudomonadati</taxon>
        <taxon>Pseudomonadota</taxon>
        <taxon>Betaproteobacteria</taxon>
        <taxon>Burkholderiales</taxon>
        <taxon>Burkholderiaceae</taxon>
        <taxon>Quisquiliibacterium</taxon>
    </lineage>
</organism>
<dbReference type="InterPro" id="IPR042100">
    <property type="entry name" value="Bug_dom1"/>
</dbReference>
<evidence type="ECO:0000256" key="1">
    <source>
        <dbReference type="ARBA" id="ARBA00006987"/>
    </source>
</evidence>
<dbReference type="Gene3D" id="3.40.190.150">
    <property type="entry name" value="Bordetella uptake gene, domain 1"/>
    <property type="match status" value="1"/>
</dbReference>
<keyword evidence="4" id="KW-1185">Reference proteome</keyword>
<proteinExistence type="inferred from homology"/>
<keyword evidence="2" id="KW-0732">Signal</keyword>
<feature type="signal peptide" evidence="2">
    <location>
        <begin position="1"/>
        <end position="28"/>
    </location>
</feature>
<dbReference type="RefSeq" id="WP_183966865.1">
    <property type="nucleotide sequence ID" value="NZ_BAABEW010000023.1"/>
</dbReference>
<dbReference type="SUPFAM" id="SSF53850">
    <property type="entry name" value="Periplasmic binding protein-like II"/>
    <property type="match status" value="1"/>
</dbReference>
<dbReference type="Proteomes" id="UP000532440">
    <property type="component" value="Unassembled WGS sequence"/>
</dbReference>
<dbReference type="Gene3D" id="3.40.190.10">
    <property type="entry name" value="Periplasmic binding protein-like II"/>
    <property type="match status" value="1"/>
</dbReference>
<dbReference type="PIRSF" id="PIRSF017082">
    <property type="entry name" value="YflP"/>
    <property type="match status" value="1"/>
</dbReference>
<name>A0A7W8HIR4_9BURK</name>
<comment type="caution">
    <text evidence="3">The sequence shown here is derived from an EMBL/GenBank/DDBJ whole genome shotgun (WGS) entry which is preliminary data.</text>
</comment>
<dbReference type="Pfam" id="PF03401">
    <property type="entry name" value="TctC"/>
    <property type="match status" value="1"/>
</dbReference>
<evidence type="ECO:0000313" key="3">
    <source>
        <dbReference type="EMBL" id="MBB5271935.1"/>
    </source>
</evidence>
<feature type="chain" id="PRO_5030684954" evidence="2">
    <location>
        <begin position="29"/>
        <end position="331"/>
    </location>
</feature>
<reference evidence="3 4" key="1">
    <citation type="submission" date="2020-08" db="EMBL/GenBank/DDBJ databases">
        <title>Genomic Encyclopedia of Type Strains, Phase IV (KMG-IV): sequencing the most valuable type-strain genomes for metagenomic binning, comparative biology and taxonomic classification.</title>
        <authorList>
            <person name="Goeker M."/>
        </authorList>
    </citation>
    <scope>NUCLEOTIDE SEQUENCE [LARGE SCALE GENOMIC DNA]</scope>
    <source>
        <strain evidence="3 4">DSM 29781</strain>
    </source>
</reference>
<dbReference type="PANTHER" id="PTHR42928:SF5">
    <property type="entry name" value="BLR1237 PROTEIN"/>
    <property type="match status" value="1"/>
</dbReference>
<dbReference type="AlphaFoldDB" id="A0A7W8HIR4"/>
<evidence type="ECO:0000313" key="4">
    <source>
        <dbReference type="Proteomes" id="UP000532440"/>
    </source>
</evidence>
<dbReference type="CDD" id="cd07012">
    <property type="entry name" value="PBP2_Bug_TTT"/>
    <property type="match status" value="1"/>
</dbReference>
<gene>
    <name evidence="3" type="ORF">HNQ70_001949</name>
</gene>
<keyword evidence="3" id="KW-0675">Receptor</keyword>
<comment type="similarity">
    <text evidence="1">Belongs to the UPF0065 (bug) family.</text>
</comment>
<accession>A0A7W8HIR4</accession>
<dbReference type="EMBL" id="JACHGB010000004">
    <property type="protein sequence ID" value="MBB5271935.1"/>
    <property type="molecule type" value="Genomic_DNA"/>
</dbReference>
<sequence>MMLLRSSKRRLLQCALALSVISSNAAFAETAVSYPKGNVPVRIVTPYAPGGGTDTLARTLAPQLASALKTSVVVENKPGAGGLIGADHVAKSAPDGHTILITITSLIQAPSIYTTVPFDPIKDFVPIALMARVPLVFAVRSDLPAKDVKEFVHLAKADPQKYPLGNYGTGTLSHIMASMLTSQAGLDATHVSYKGIPPLIQDLLGGQIAGGFVDLTTLPHVKSGRLKYLGVTGPSPLAQMPELQTLNGQGFKDFEVFGWAGAFVPAGTPKPIVEVLAREFTRLMSEPEYQSRLNTLSYQPGGMDRQEFGRMLGTDLQMWARLIKQANIPKN</sequence>
<protein>
    <submittedName>
        <fullName evidence="3">Tripartite-type tricarboxylate transporter receptor subunit TctC</fullName>
    </submittedName>
</protein>
<dbReference type="PANTHER" id="PTHR42928">
    <property type="entry name" value="TRICARBOXYLATE-BINDING PROTEIN"/>
    <property type="match status" value="1"/>
</dbReference>
<evidence type="ECO:0000256" key="2">
    <source>
        <dbReference type="SAM" id="SignalP"/>
    </source>
</evidence>
<dbReference type="InterPro" id="IPR005064">
    <property type="entry name" value="BUG"/>
</dbReference>